<name>A0A4P6ZK74_9LACO</name>
<organism evidence="1 2">
    <name type="scientific">Acetilactobacillus jinshanensis</name>
    <dbReference type="NCBI Taxonomy" id="1720083"/>
    <lineage>
        <taxon>Bacteria</taxon>
        <taxon>Bacillati</taxon>
        <taxon>Bacillota</taxon>
        <taxon>Bacilli</taxon>
        <taxon>Lactobacillales</taxon>
        <taxon>Lactobacillaceae</taxon>
        <taxon>Acetilactobacillus</taxon>
    </lineage>
</organism>
<dbReference type="Proteomes" id="UP000294321">
    <property type="component" value="Chromosome"/>
</dbReference>
<dbReference type="EMBL" id="CP034726">
    <property type="protein sequence ID" value="QBP17640.1"/>
    <property type="molecule type" value="Genomic_DNA"/>
</dbReference>
<keyword evidence="2" id="KW-1185">Reference proteome</keyword>
<dbReference type="AlphaFoldDB" id="A0A4P6ZK74"/>
<protein>
    <submittedName>
        <fullName evidence="1">Uncharacterized protein</fullName>
    </submittedName>
</protein>
<dbReference type="PROSITE" id="PS51257">
    <property type="entry name" value="PROKAR_LIPOPROTEIN"/>
    <property type="match status" value="1"/>
</dbReference>
<evidence type="ECO:0000313" key="1">
    <source>
        <dbReference type="EMBL" id="QBP17640.1"/>
    </source>
</evidence>
<proteinExistence type="predicted"/>
<accession>A0A4P6ZK74</accession>
<gene>
    <name evidence="1" type="ORF">ELX58_00220</name>
</gene>
<dbReference type="KEGG" id="lji:ELX58_00220"/>
<reference evidence="2" key="1">
    <citation type="submission" date="2018-12" db="EMBL/GenBank/DDBJ databases">
        <title>A new species of lactobacillus.</title>
        <authorList>
            <person name="Jian Y."/>
            <person name="Xin L."/>
            <person name="Hong Z.J."/>
            <person name="Ming L.Z."/>
            <person name="Hong X.Z."/>
        </authorList>
    </citation>
    <scope>NUCLEOTIDE SEQUENCE [LARGE SCALE GENOMIC DNA]</scope>
    <source>
        <strain evidence="2">HSLZ-75</strain>
    </source>
</reference>
<dbReference type="RefSeq" id="WP_133441186.1">
    <property type="nucleotide sequence ID" value="NZ_CP034726.1"/>
</dbReference>
<sequence>MLKIIVTVVLVVILLIIIISSCHRAYKNGQIFKKMIDSSVIRDNVRFIMQRYHGSDKAIKMIQHKYMLSETMALRLIHKIGKRQKKDNQRSEKTI</sequence>
<evidence type="ECO:0000313" key="2">
    <source>
        <dbReference type="Proteomes" id="UP000294321"/>
    </source>
</evidence>